<gene>
    <name evidence="1" type="ORF">ASIM_LOCUS6877</name>
</gene>
<organism evidence="3">
    <name type="scientific">Anisakis simplex</name>
    <name type="common">Herring worm</name>
    <dbReference type="NCBI Taxonomy" id="6269"/>
    <lineage>
        <taxon>Eukaryota</taxon>
        <taxon>Metazoa</taxon>
        <taxon>Ecdysozoa</taxon>
        <taxon>Nematoda</taxon>
        <taxon>Chromadorea</taxon>
        <taxon>Rhabditida</taxon>
        <taxon>Spirurina</taxon>
        <taxon>Ascaridomorpha</taxon>
        <taxon>Ascaridoidea</taxon>
        <taxon>Anisakidae</taxon>
        <taxon>Anisakis</taxon>
        <taxon>Anisakis simplex complex</taxon>
    </lineage>
</organism>
<dbReference type="EMBL" id="UYRR01015677">
    <property type="protein sequence ID" value="VDK27998.1"/>
    <property type="molecule type" value="Genomic_DNA"/>
</dbReference>
<name>A0A0M3JHJ7_ANISI</name>
<proteinExistence type="predicted"/>
<evidence type="ECO:0000313" key="2">
    <source>
        <dbReference type="Proteomes" id="UP000267096"/>
    </source>
</evidence>
<reference evidence="1 2" key="2">
    <citation type="submission" date="2018-11" db="EMBL/GenBank/DDBJ databases">
        <authorList>
            <consortium name="Pathogen Informatics"/>
        </authorList>
    </citation>
    <scope>NUCLEOTIDE SEQUENCE [LARGE SCALE GENOMIC DNA]</scope>
</reference>
<evidence type="ECO:0000313" key="3">
    <source>
        <dbReference type="WBParaSite" id="ASIM_0000711101-mRNA-1"/>
    </source>
</evidence>
<protein>
    <submittedName>
        <fullName evidence="3">Alpha/beta-hydrolase</fullName>
    </submittedName>
</protein>
<accession>A0A0M3JHJ7</accession>
<sequence length="76" mass="8557">MYFHGIYGVDQWDELIKCCPNYGPKGSEPPLVCNYAKYIQSNHHGGVTAVNFTNGFDTKCSHLVAKLSEDKVWDSM</sequence>
<dbReference type="WBParaSite" id="ASIM_0000711101-mRNA-1">
    <property type="protein sequence ID" value="ASIM_0000711101-mRNA-1"/>
    <property type="gene ID" value="ASIM_0000711101"/>
</dbReference>
<dbReference type="AlphaFoldDB" id="A0A0M3JHJ7"/>
<keyword evidence="2" id="KW-1185">Reference proteome</keyword>
<dbReference type="Proteomes" id="UP000267096">
    <property type="component" value="Unassembled WGS sequence"/>
</dbReference>
<evidence type="ECO:0000313" key="1">
    <source>
        <dbReference type="EMBL" id="VDK27998.1"/>
    </source>
</evidence>
<reference evidence="3" key="1">
    <citation type="submission" date="2017-02" db="UniProtKB">
        <authorList>
            <consortium name="WormBaseParasite"/>
        </authorList>
    </citation>
    <scope>IDENTIFICATION</scope>
</reference>